<gene>
    <name evidence="2" type="ORF">PHYPADRAFT_101968</name>
</gene>
<proteinExistence type="predicted"/>
<name>A9U4G5_PHYPA</name>
<organism>
    <name type="scientific">Physcomitrium patens</name>
    <name type="common">Spreading-leaved earth moss</name>
    <name type="synonym">Physcomitrella patens</name>
    <dbReference type="NCBI Taxonomy" id="3218"/>
    <lineage>
        <taxon>Eukaryota</taxon>
        <taxon>Viridiplantae</taxon>
        <taxon>Streptophyta</taxon>
        <taxon>Embryophyta</taxon>
        <taxon>Bryophyta</taxon>
        <taxon>Bryophytina</taxon>
        <taxon>Bryopsida</taxon>
        <taxon>Funariidae</taxon>
        <taxon>Funariales</taxon>
        <taxon>Funariaceae</taxon>
        <taxon>Physcomitrium</taxon>
    </lineage>
</organism>
<evidence type="ECO:0000256" key="1">
    <source>
        <dbReference type="SAM" id="Coils"/>
    </source>
</evidence>
<reference evidence="2" key="1">
    <citation type="journal article" date="2008" name="Science">
        <title>The Physcomitrella genome reveals evolutionary insights into the conquest of land by plants.</title>
        <authorList>
            <person name="Rensing S."/>
            <person name="Lang D."/>
            <person name="Zimmer A."/>
            <person name="Terry A."/>
            <person name="Salamov A."/>
            <person name="Shapiro H."/>
            <person name="Nishiyama T."/>
            <person name="Perroud P.-F."/>
            <person name="Lindquist E."/>
            <person name="Kamisugi Y."/>
            <person name="Tanahashi T."/>
            <person name="Sakakibara K."/>
            <person name="Fujita T."/>
            <person name="Oishi K."/>
            <person name="Shin-I T."/>
            <person name="Kuroki Y."/>
            <person name="Toyoda A."/>
            <person name="Suzuki Y."/>
            <person name="Hashimoto A."/>
            <person name="Yamaguchi K."/>
            <person name="Sugano A."/>
            <person name="Kohara Y."/>
            <person name="Fujiyama A."/>
            <person name="Anterola A."/>
            <person name="Aoki S."/>
            <person name="Ashton N."/>
            <person name="Barbazuk W.B."/>
            <person name="Barker E."/>
            <person name="Bennetzen J."/>
            <person name="Bezanilla M."/>
            <person name="Blankenship R."/>
            <person name="Cho S.H."/>
            <person name="Dutcher S."/>
            <person name="Estelle M."/>
            <person name="Fawcett J.A."/>
            <person name="Gundlach H."/>
            <person name="Hanada K."/>
            <person name="Heyl A."/>
            <person name="Hicks K.A."/>
            <person name="Hugh J."/>
            <person name="Lohr M."/>
            <person name="Mayer K."/>
            <person name="Melkozernov A."/>
            <person name="Murata T."/>
            <person name="Nelson D."/>
            <person name="Pils B."/>
            <person name="Prigge M."/>
            <person name="Reiss B."/>
            <person name="Renner T."/>
            <person name="Rombauts S."/>
            <person name="Rushton P."/>
            <person name="Sanderfoot A."/>
            <person name="Schween G."/>
            <person name="Shiu S.-H."/>
            <person name="Stueber K."/>
            <person name="Theodoulou F.L."/>
            <person name="Tu H."/>
            <person name="Van de Peer Y."/>
            <person name="Verrier P.J."/>
            <person name="Waters E."/>
            <person name="Wood A."/>
            <person name="Yang L."/>
            <person name="Cove D."/>
            <person name="Cuming A."/>
            <person name="Hasebe M."/>
            <person name="Lucas S."/>
            <person name="Mishler D.B."/>
            <person name="Reski R."/>
            <person name="Grigoriev I."/>
            <person name="Quatrano R.S."/>
            <person name="Boore J.L."/>
        </authorList>
    </citation>
    <scope>NUCLEOTIDE SEQUENCE [LARGE SCALE GENOMIC DNA]</scope>
</reference>
<protein>
    <submittedName>
        <fullName evidence="2">Predicted protein</fullName>
    </submittedName>
</protein>
<sequence>MPIVQPPLTTPKKEDMELEEIVQEMRDLQIKLARLEEKTSTINLKAIFKQGKFDEMVQQGIVYWKDGKIVLKDSGHLLQTNFNKEGMKALVKDYLAIHGISTMEAASYRTRIDNDGRQNFIGNVQLSGLWCCAISTMLKEKISREALLRAAAIICGATD</sequence>
<keyword evidence="1" id="KW-0175">Coiled coil</keyword>
<dbReference type="EMBL" id="DS545387">
    <property type="protein sequence ID" value="EDQ49431.1"/>
    <property type="molecule type" value="Genomic_DNA"/>
</dbReference>
<accession>A9U4G5</accession>
<feature type="coiled-coil region" evidence="1">
    <location>
        <begin position="18"/>
        <end position="45"/>
    </location>
</feature>
<dbReference type="AlphaFoldDB" id="A9U4G5"/>
<evidence type="ECO:0000313" key="2">
    <source>
        <dbReference type="EMBL" id="EDQ49431.1"/>
    </source>
</evidence>